<evidence type="ECO:0000313" key="1">
    <source>
        <dbReference type="EMBL" id="RQO87676.1"/>
    </source>
</evidence>
<dbReference type="InterPro" id="IPR036691">
    <property type="entry name" value="Endo/exonu/phosph_ase_sf"/>
</dbReference>
<dbReference type="InParanoid" id="A0A3N7ELK8"/>
<dbReference type="PANTHER" id="PTHR33710:SF64">
    <property type="entry name" value="ENDONUCLEASE_EXONUCLEASE_PHOSPHATASE DOMAIN-CONTAINING PROTEIN"/>
    <property type="match status" value="1"/>
</dbReference>
<dbReference type="AlphaFoldDB" id="A0A3N7ELK8"/>
<name>A0A3N7ELK8_POPTR</name>
<dbReference type="Proteomes" id="UP000006729">
    <property type="component" value="Chromosome 3"/>
</dbReference>
<dbReference type="PANTHER" id="PTHR33710">
    <property type="entry name" value="BNAC02G09200D PROTEIN"/>
    <property type="match status" value="1"/>
</dbReference>
<reference evidence="1 2" key="1">
    <citation type="journal article" date="2006" name="Science">
        <title>The genome of black cottonwood, Populus trichocarpa (Torr. &amp; Gray).</title>
        <authorList>
            <person name="Tuskan G.A."/>
            <person name="Difazio S."/>
            <person name="Jansson S."/>
            <person name="Bohlmann J."/>
            <person name="Grigoriev I."/>
            <person name="Hellsten U."/>
            <person name="Putnam N."/>
            <person name="Ralph S."/>
            <person name="Rombauts S."/>
            <person name="Salamov A."/>
            <person name="Schein J."/>
            <person name="Sterck L."/>
            <person name="Aerts A."/>
            <person name="Bhalerao R.R."/>
            <person name="Bhalerao R.P."/>
            <person name="Blaudez D."/>
            <person name="Boerjan W."/>
            <person name="Brun A."/>
            <person name="Brunner A."/>
            <person name="Busov V."/>
            <person name="Campbell M."/>
            <person name="Carlson J."/>
            <person name="Chalot M."/>
            <person name="Chapman J."/>
            <person name="Chen G.L."/>
            <person name="Cooper D."/>
            <person name="Coutinho P.M."/>
            <person name="Couturier J."/>
            <person name="Covert S."/>
            <person name="Cronk Q."/>
            <person name="Cunningham R."/>
            <person name="Davis J."/>
            <person name="Degroeve S."/>
            <person name="Dejardin A."/>
            <person name="Depamphilis C."/>
            <person name="Detter J."/>
            <person name="Dirks B."/>
            <person name="Dubchak I."/>
            <person name="Duplessis S."/>
            <person name="Ehlting J."/>
            <person name="Ellis B."/>
            <person name="Gendler K."/>
            <person name="Goodstein D."/>
            <person name="Gribskov M."/>
            <person name="Grimwood J."/>
            <person name="Groover A."/>
            <person name="Gunter L."/>
            <person name="Hamberger B."/>
            <person name="Heinze B."/>
            <person name="Helariutta Y."/>
            <person name="Henrissat B."/>
            <person name="Holligan D."/>
            <person name="Holt R."/>
            <person name="Huang W."/>
            <person name="Islam-Faridi N."/>
            <person name="Jones S."/>
            <person name="Jones-Rhoades M."/>
            <person name="Jorgensen R."/>
            <person name="Joshi C."/>
            <person name="Kangasjarvi J."/>
            <person name="Karlsson J."/>
            <person name="Kelleher C."/>
            <person name="Kirkpatrick R."/>
            <person name="Kirst M."/>
            <person name="Kohler A."/>
            <person name="Kalluri U."/>
            <person name="Larimer F."/>
            <person name="Leebens-Mack J."/>
            <person name="Leple J.C."/>
            <person name="Locascio P."/>
            <person name="Lou Y."/>
            <person name="Lucas S."/>
            <person name="Martin F."/>
            <person name="Montanini B."/>
            <person name="Napoli C."/>
            <person name="Nelson D.R."/>
            <person name="Nelson C."/>
            <person name="Nieminen K."/>
            <person name="Nilsson O."/>
            <person name="Pereda V."/>
            <person name="Peter G."/>
            <person name="Philippe R."/>
            <person name="Pilate G."/>
            <person name="Poliakov A."/>
            <person name="Razumovskaya J."/>
            <person name="Richardson P."/>
            <person name="Rinaldi C."/>
            <person name="Ritland K."/>
            <person name="Rouze P."/>
            <person name="Ryaboy D."/>
            <person name="Schmutz J."/>
            <person name="Schrader J."/>
            <person name="Segerman B."/>
            <person name="Shin H."/>
            <person name="Siddiqui A."/>
            <person name="Sterky F."/>
            <person name="Terry A."/>
            <person name="Tsai C.J."/>
            <person name="Uberbacher E."/>
            <person name="Unneberg P."/>
            <person name="Vahala J."/>
            <person name="Wall K."/>
            <person name="Wessler S."/>
            <person name="Yang G."/>
            <person name="Yin T."/>
            <person name="Douglas C."/>
            <person name="Marra M."/>
            <person name="Sandberg G."/>
            <person name="Van de Peer Y."/>
            <person name="Rokhsar D."/>
        </authorList>
    </citation>
    <scope>NUCLEOTIDE SEQUENCE [LARGE SCALE GENOMIC DNA]</scope>
    <source>
        <strain evidence="2">cv. Nisqually</strain>
    </source>
</reference>
<keyword evidence="2" id="KW-1185">Reference proteome</keyword>
<dbReference type="Gene3D" id="3.60.10.10">
    <property type="entry name" value="Endonuclease/exonuclease/phosphatase"/>
    <property type="match status" value="1"/>
</dbReference>
<sequence>MNGRILHVEGTFTRYNLNCMVSFIYAPIDGILKKELWDYLITFKDSVSSPWCLPGDFNETLSPLDRKGGSKVSAFMTRFKHCINGCELIDLPLNGKRFTWSRGNAASRINRIFISGDWLQFLPTSTLFGLPRFSSDHRPLHLLLDSTNWGPKPFRFMNCWWIVADFRQMIQNFWNSILVSSTGRRNMVSAFKMLKERCKH</sequence>
<evidence type="ECO:0008006" key="3">
    <source>
        <dbReference type="Google" id="ProtNLM"/>
    </source>
</evidence>
<protein>
    <recommendedName>
        <fullName evidence="3">Endonuclease/exonuclease/phosphatase domain-containing protein</fullName>
    </recommendedName>
</protein>
<dbReference type="EMBL" id="CM009292">
    <property type="protein sequence ID" value="RQO87676.1"/>
    <property type="molecule type" value="Genomic_DNA"/>
</dbReference>
<dbReference type="SUPFAM" id="SSF56219">
    <property type="entry name" value="DNase I-like"/>
    <property type="match status" value="1"/>
</dbReference>
<organism evidence="1 2">
    <name type="scientific">Populus trichocarpa</name>
    <name type="common">Western balsam poplar</name>
    <name type="synonym">Populus balsamifera subsp. trichocarpa</name>
    <dbReference type="NCBI Taxonomy" id="3694"/>
    <lineage>
        <taxon>Eukaryota</taxon>
        <taxon>Viridiplantae</taxon>
        <taxon>Streptophyta</taxon>
        <taxon>Embryophyta</taxon>
        <taxon>Tracheophyta</taxon>
        <taxon>Spermatophyta</taxon>
        <taxon>Magnoliopsida</taxon>
        <taxon>eudicotyledons</taxon>
        <taxon>Gunneridae</taxon>
        <taxon>Pentapetalae</taxon>
        <taxon>rosids</taxon>
        <taxon>fabids</taxon>
        <taxon>Malpighiales</taxon>
        <taxon>Salicaceae</taxon>
        <taxon>Saliceae</taxon>
        <taxon>Populus</taxon>
    </lineage>
</organism>
<proteinExistence type="predicted"/>
<accession>A0A3N7ELK8</accession>
<gene>
    <name evidence="1" type="ORF">POPTR_003G024501</name>
</gene>
<evidence type="ECO:0000313" key="2">
    <source>
        <dbReference type="Proteomes" id="UP000006729"/>
    </source>
</evidence>